<dbReference type="AlphaFoldDB" id="A0A5B7I0E3"/>
<evidence type="ECO:0000313" key="1">
    <source>
        <dbReference type="EMBL" id="MPC74398.1"/>
    </source>
</evidence>
<dbReference type="Proteomes" id="UP000324222">
    <property type="component" value="Unassembled WGS sequence"/>
</dbReference>
<proteinExistence type="predicted"/>
<keyword evidence="2" id="KW-1185">Reference proteome</keyword>
<name>A0A5B7I0E3_PORTR</name>
<gene>
    <name evidence="1" type="ORF">E2C01_068756</name>
</gene>
<evidence type="ECO:0000313" key="2">
    <source>
        <dbReference type="Proteomes" id="UP000324222"/>
    </source>
</evidence>
<reference evidence="1 2" key="1">
    <citation type="submission" date="2019-05" db="EMBL/GenBank/DDBJ databases">
        <title>Another draft genome of Portunus trituberculatus and its Hox gene families provides insights of decapod evolution.</title>
        <authorList>
            <person name="Jeong J.-H."/>
            <person name="Song I."/>
            <person name="Kim S."/>
            <person name="Choi T."/>
            <person name="Kim D."/>
            <person name="Ryu S."/>
            <person name="Kim W."/>
        </authorList>
    </citation>
    <scope>NUCLEOTIDE SEQUENCE [LARGE SCALE GENOMIC DNA]</scope>
    <source>
        <tissue evidence="1">Muscle</tissue>
    </source>
</reference>
<sequence length="73" mass="7793">MDTHTDALTCIYLTISPTHPTPPCPAALSHHPTPPPYPPPCHAVLPRCPATLTCLPPRRVYALIKNSGCDALA</sequence>
<organism evidence="1 2">
    <name type="scientific">Portunus trituberculatus</name>
    <name type="common">Swimming crab</name>
    <name type="synonym">Neptunus trituberculatus</name>
    <dbReference type="NCBI Taxonomy" id="210409"/>
    <lineage>
        <taxon>Eukaryota</taxon>
        <taxon>Metazoa</taxon>
        <taxon>Ecdysozoa</taxon>
        <taxon>Arthropoda</taxon>
        <taxon>Crustacea</taxon>
        <taxon>Multicrustacea</taxon>
        <taxon>Malacostraca</taxon>
        <taxon>Eumalacostraca</taxon>
        <taxon>Eucarida</taxon>
        <taxon>Decapoda</taxon>
        <taxon>Pleocyemata</taxon>
        <taxon>Brachyura</taxon>
        <taxon>Eubrachyura</taxon>
        <taxon>Portunoidea</taxon>
        <taxon>Portunidae</taxon>
        <taxon>Portuninae</taxon>
        <taxon>Portunus</taxon>
    </lineage>
</organism>
<dbReference type="EMBL" id="VSRR010038848">
    <property type="protein sequence ID" value="MPC74398.1"/>
    <property type="molecule type" value="Genomic_DNA"/>
</dbReference>
<protein>
    <submittedName>
        <fullName evidence="1">Uncharacterized protein</fullName>
    </submittedName>
</protein>
<accession>A0A5B7I0E3</accession>
<comment type="caution">
    <text evidence="1">The sequence shown here is derived from an EMBL/GenBank/DDBJ whole genome shotgun (WGS) entry which is preliminary data.</text>
</comment>